<feature type="domain" description="HTH cro/C1-type" evidence="1">
    <location>
        <begin position="15"/>
        <end position="69"/>
    </location>
</feature>
<dbReference type="InterPro" id="IPR001387">
    <property type="entry name" value="Cro/C1-type_HTH"/>
</dbReference>
<dbReference type="CDD" id="cd00093">
    <property type="entry name" value="HTH_XRE"/>
    <property type="match status" value="1"/>
</dbReference>
<dbReference type="OrthoDB" id="9154356at2"/>
<dbReference type="RefSeq" id="WP_072909482.1">
    <property type="nucleotide sequence ID" value="NZ_FQZT01000012.1"/>
</dbReference>
<dbReference type="Pfam" id="PF01381">
    <property type="entry name" value="HTH_3"/>
    <property type="match status" value="1"/>
</dbReference>
<keyword evidence="3" id="KW-1185">Reference proteome</keyword>
<name>A0A1M6L9L5_MALRU</name>
<evidence type="ECO:0000313" key="3">
    <source>
        <dbReference type="Proteomes" id="UP000184171"/>
    </source>
</evidence>
<dbReference type="STRING" id="1122189.SAMN02745165_02924"/>
<dbReference type="Proteomes" id="UP000184171">
    <property type="component" value="Unassembled WGS sequence"/>
</dbReference>
<dbReference type="PROSITE" id="PS50943">
    <property type="entry name" value="HTH_CROC1"/>
    <property type="match status" value="1"/>
</dbReference>
<sequence>MFRKIISPESLGAALREVRKQKGLNQTAAGKLVGIDQSTVSKVEQGSGGTQLDTLFRLLAALELEMAIQPRNRVEDNIEGDNW</sequence>
<evidence type="ECO:0000313" key="2">
    <source>
        <dbReference type="EMBL" id="SHJ67843.1"/>
    </source>
</evidence>
<dbReference type="InterPro" id="IPR010982">
    <property type="entry name" value="Lambda_DNA-bd_dom_sf"/>
</dbReference>
<dbReference type="EMBL" id="FQZT01000012">
    <property type="protein sequence ID" value="SHJ67843.1"/>
    <property type="molecule type" value="Genomic_DNA"/>
</dbReference>
<dbReference type="SUPFAM" id="SSF47413">
    <property type="entry name" value="lambda repressor-like DNA-binding domains"/>
    <property type="match status" value="1"/>
</dbReference>
<dbReference type="SMART" id="SM00530">
    <property type="entry name" value="HTH_XRE"/>
    <property type="match status" value="1"/>
</dbReference>
<dbReference type="GO" id="GO:0003677">
    <property type="term" value="F:DNA binding"/>
    <property type="evidence" value="ECO:0007669"/>
    <property type="project" value="InterPro"/>
</dbReference>
<dbReference type="Gene3D" id="1.10.260.40">
    <property type="entry name" value="lambda repressor-like DNA-binding domains"/>
    <property type="match status" value="1"/>
</dbReference>
<dbReference type="AlphaFoldDB" id="A0A1M6L9L5"/>
<gene>
    <name evidence="2" type="ORF">SAMN02745165_02924</name>
</gene>
<evidence type="ECO:0000259" key="1">
    <source>
        <dbReference type="PROSITE" id="PS50943"/>
    </source>
</evidence>
<organism evidence="2 3">
    <name type="scientific">Malonomonas rubra DSM 5091</name>
    <dbReference type="NCBI Taxonomy" id="1122189"/>
    <lineage>
        <taxon>Bacteria</taxon>
        <taxon>Pseudomonadati</taxon>
        <taxon>Thermodesulfobacteriota</taxon>
        <taxon>Desulfuromonadia</taxon>
        <taxon>Desulfuromonadales</taxon>
        <taxon>Geopsychrobacteraceae</taxon>
        <taxon>Malonomonas</taxon>
    </lineage>
</organism>
<proteinExistence type="predicted"/>
<reference evidence="2 3" key="1">
    <citation type="submission" date="2016-11" db="EMBL/GenBank/DDBJ databases">
        <authorList>
            <person name="Jaros S."/>
            <person name="Januszkiewicz K."/>
            <person name="Wedrychowicz H."/>
        </authorList>
    </citation>
    <scope>NUCLEOTIDE SEQUENCE [LARGE SCALE GENOMIC DNA]</scope>
    <source>
        <strain evidence="2 3">DSM 5091</strain>
    </source>
</reference>
<protein>
    <submittedName>
        <fullName evidence="2">Transcriptional regulator, XRE family</fullName>
    </submittedName>
</protein>
<accession>A0A1M6L9L5</accession>